<sequence length="159" mass="18582">MQGRDSISFVCGCLYYACRKYELPITLNDILNECNVKAKKVKNAYRLLYRTFNLKVRPLTPQHFVSRYVNELGLEKDIEKKVSKIISQLPYKFINGQNPKRILAGAIYLVCKKHKLKTYQKEIAKVCDISEVSVRYTWKEISNLVKIQKVNYKDPLTIT</sequence>
<reference evidence="4" key="1">
    <citation type="journal article" date="2014" name="Front. Microbiol.">
        <title>High frequency of phylogenetically diverse reductive dehalogenase-homologous genes in deep subseafloor sedimentary metagenomes.</title>
        <authorList>
            <person name="Kawai M."/>
            <person name="Futagami T."/>
            <person name="Toyoda A."/>
            <person name="Takaki Y."/>
            <person name="Nishi S."/>
            <person name="Hori S."/>
            <person name="Arai W."/>
            <person name="Tsubouchi T."/>
            <person name="Morono Y."/>
            <person name="Uchiyama I."/>
            <person name="Ito T."/>
            <person name="Fujiyama A."/>
            <person name="Inagaki F."/>
            <person name="Takami H."/>
        </authorList>
    </citation>
    <scope>NUCLEOTIDE SEQUENCE</scope>
    <source>
        <strain evidence="4">Expedition CK06-06</strain>
    </source>
</reference>
<dbReference type="Gene3D" id="1.10.472.10">
    <property type="entry name" value="Cyclin-like"/>
    <property type="match status" value="2"/>
</dbReference>
<feature type="domain" description="Transcription factor TFIIB cyclin-like" evidence="3">
    <location>
        <begin position="2"/>
        <end position="50"/>
    </location>
</feature>
<feature type="domain" description="Transcription factor TFIIB cyclin-like" evidence="3">
    <location>
        <begin position="59"/>
        <end position="142"/>
    </location>
</feature>
<dbReference type="PANTHER" id="PTHR11618">
    <property type="entry name" value="TRANSCRIPTION INITIATION FACTOR IIB-RELATED"/>
    <property type="match status" value="1"/>
</dbReference>
<dbReference type="InterPro" id="IPR013150">
    <property type="entry name" value="TFIIB_cyclin"/>
</dbReference>
<dbReference type="InterPro" id="IPR036915">
    <property type="entry name" value="Cyclin-like_sf"/>
</dbReference>
<evidence type="ECO:0000259" key="3">
    <source>
        <dbReference type="Pfam" id="PF00382"/>
    </source>
</evidence>
<proteinExistence type="predicted"/>
<dbReference type="AlphaFoldDB" id="X1MSF6"/>
<evidence type="ECO:0000256" key="2">
    <source>
        <dbReference type="ARBA" id="ARBA00023163"/>
    </source>
</evidence>
<protein>
    <recommendedName>
        <fullName evidence="3">Transcription factor TFIIB cyclin-like domain-containing protein</fullName>
    </recommendedName>
</protein>
<comment type="caution">
    <text evidence="4">The sequence shown here is derived from an EMBL/GenBank/DDBJ whole genome shotgun (WGS) entry which is preliminary data.</text>
</comment>
<dbReference type="SUPFAM" id="SSF47954">
    <property type="entry name" value="Cyclin-like"/>
    <property type="match status" value="2"/>
</dbReference>
<evidence type="ECO:0000256" key="1">
    <source>
        <dbReference type="ARBA" id="ARBA00023015"/>
    </source>
</evidence>
<organism evidence="4">
    <name type="scientific">marine sediment metagenome</name>
    <dbReference type="NCBI Taxonomy" id="412755"/>
    <lineage>
        <taxon>unclassified sequences</taxon>
        <taxon>metagenomes</taxon>
        <taxon>ecological metagenomes</taxon>
    </lineage>
</organism>
<dbReference type="PANTHER" id="PTHR11618:SF13">
    <property type="entry name" value="TRANSCRIPTION INITIATION FACTOR IIB"/>
    <property type="match status" value="1"/>
</dbReference>
<dbReference type="GO" id="GO:0070897">
    <property type="term" value="P:transcription preinitiation complex assembly"/>
    <property type="evidence" value="ECO:0007669"/>
    <property type="project" value="InterPro"/>
</dbReference>
<keyword evidence="1" id="KW-0805">Transcription regulation</keyword>
<dbReference type="PRINTS" id="PR00685">
    <property type="entry name" value="TIFACTORIIB"/>
</dbReference>
<dbReference type="InterPro" id="IPR000812">
    <property type="entry name" value="TFIIB"/>
</dbReference>
<dbReference type="EMBL" id="BARV01008264">
    <property type="protein sequence ID" value="GAI17615.1"/>
    <property type="molecule type" value="Genomic_DNA"/>
</dbReference>
<dbReference type="Pfam" id="PF00382">
    <property type="entry name" value="TFIIB"/>
    <property type="match status" value="2"/>
</dbReference>
<gene>
    <name evidence="4" type="ORF">S06H3_16671</name>
</gene>
<accession>X1MSF6</accession>
<name>X1MSF6_9ZZZZ</name>
<dbReference type="GO" id="GO:0017025">
    <property type="term" value="F:TBP-class protein binding"/>
    <property type="evidence" value="ECO:0007669"/>
    <property type="project" value="InterPro"/>
</dbReference>
<dbReference type="GO" id="GO:0005634">
    <property type="term" value="C:nucleus"/>
    <property type="evidence" value="ECO:0007669"/>
    <property type="project" value="TreeGrafter"/>
</dbReference>
<dbReference type="GO" id="GO:0097550">
    <property type="term" value="C:transcription preinitiation complex"/>
    <property type="evidence" value="ECO:0007669"/>
    <property type="project" value="TreeGrafter"/>
</dbReference>
<keyword evidence="2" id="KW-0804">Transcription</keyword>
<evidence type="ECO:0000313" key="4">
    <source>
        <dbReference type="EMBL" id="GAI17615.1"/>
    </source>
</evidence>